<dbReference type="PANTHER" id="PTHR36220">
    <property type="entry name" value="UNNAMED PRODUCT"/>
    <property type="match status" value="1"/>
</dbReference>
<dbReference type="PANTHER" id="PTHR36220:SF1">
    <property type="entry name" value="GAMMA TUBULIN COMPLEX COMPONENT C-TERMINAL DOMAIN-CONTAINING PROTEIN"/>
    <property type="match status" value="1"/>
</dbReference>
<gene>
    <name evidence="1" type="ORF">BSQ33_01025</name>
</gene>
<dbReference type="Gene3D" id="2.130.10.130">
    <property type="entry name" value="Integrin alpha, N-terminal"/>
    <property type="match status" value="1"/>
</dbReference>
<sequence length="521" mass="59318">MIQIHRVKILRRQWLTWGLLLLSGTVSAHMQRPDLRAKQVIDDASGAAALYHHVGVIENQVIYKQHGIWRRGPVLPVQGYSFSYRHIGISHQLIVIGERNKGLAWVFRRSGNQWQQEAILTPPSGQGSVGYGESVYVDDHLIAVADVREQLVYLYTQSQGQWELSTTLSAEELPRPNLESFGITIRRVQNELYISDSDADRLLVFKQTHGRWQRTQVIEAPANDDLDYSVKFSFAFDVNRHVLAVSSYMLGSGYVRIYTRRHVGQPWQYSQTIYQSDIDSEQGYFGHDVELEGTTLLIGDDELQKIYRFDLNRRGQWQYSNVLTNESPNLNFGYSFGFSRGTLLVGADHPMLYTHPTPTVTLSGHVLTENFLPVSNVKVKGYLSQPKSNEYGEYTLEVPLFWSGSLQAQIKSITSQPEKIRPVVRDTAVNDLVFEQPYYVDASAVISGSRRGCIDRDMKFAEIPTDQQQNTTGRVIFFHTLYGWHGTLTPVSDICQYSPASIPVDFMQDQMLFQFTSSAKE</sequence>
<dbReference type="SUPFAM" id="SSF63825">
    <property type="entry name" value="YWTD domain"/>
    <property type="match status" value="1"/>
</dbReference>
<proteinExistence type="predicted"/>
<organism evidence="1 2">
    <name type="scientific">Vibrio gazogenes</name>
    <dbReference type="NCBI Taxonomy" id="687"/>
    <lineage>
        <taxon>Bacteria</taxon>
        <taxon>Pseudomonadati</taxon>
        <taxon>Pseudomonadota</taxon>
        <taxon>Gammaproteobacteria</taxon>
        <taxon>Vibrionales</taxon>
        <taxon>Vibrionaceae</taxon>
        <taxon>Vibrio</taxon>
    </lineage>
</organism>
<dbReference type="Proteomes" id="UP000196708">
    <property type="component" value="Chromosome 1"/>
</dbReference>
<accession>A0A1Z2SBF5</accession>
<dbReference type="OrthoDB" id="5845271at2"/>
<protein>
    <submittedName>
        <fullName evidence="1">Uncharacterized protein</fullName>
    </submittedName>
</protein>
<dbReference type="EMBL" id="CP018835">
    <property type="protein sequence ID" value="ASA54447.1"/>
    <property type="molecule type" value="Genomic_DNA"/>
</dbReference>
<name>A0A1Z2SBF5_VIBGA</name>
<dbReference type="InterPro" id="IPR028994">
    <property type="entry name" value="Integrin_alpha_N"/>
</dbReference>
<reference evidence="1 2" key="1">
    <citation type="submission" date="2016-12" db="EMBL/GenBank/DDBJ databases">
        <authorList>
            <person name="Song W.-J."/>
            <person name="Kurnit D.M."/>
        </authorList>
    </citation>
    <scope>NUCLEOTIDE SEQUENCE [LARGE SCALE GENOMIC DNA]</scope>
    <source>
        <strain evidence="1 2">ATCC 43942</strain>
    </source>
</reference>
<dbReference type="RefSeq" id="WP_088132976.1">
    <property type="nucleotide sequence ID" value="NZ_CP018835.1"/>
</dbReference>
<dbReference type="KEGG" id="vga:BSQ33_01025"/>
<evidence type="ECO:0000313" key="2">
    <source>
        <dbReference type="Proteomes" id="UP000196708"/>
    </source>
</evidence>
<dbReference type="AlphaFoldDB" id="A0A1Z2SBF5"/>
<evidence type="ECO:0000313" key="1">
    <source>
        <dbReference type="EMBL" id="ASA54447.1"/>
    </source>
</evidence>